<name>A0A0H4X3E1_9BACT</name>
<dbReference type="AlphaFoldDB" id="A0A0H4X3E1"/>
<accession>A0A0H4X3E1</accession>
<dbReference type="KEGG" id="mym:A176_005320"/>
<gene>
    <name evidence="1" type="ORF">A176_005320</name>
</gene>
<keyword evidence="2" id="KW-1185">Reference proteome</keyword>
<reference evidence="1 2" key="1">
    <citation type="journal article" date="2016" name="PLoS ONE">
        <title>Complete Genome Sequence and Comparative Genomics of a Novel Myxobacterium Myxococcus hansupus.</title>
        <authorList>
            <person name="Sharma G."/>
            <person name="Narwani T."/>
            <person name="Subramanian S."/>
        </authorList>
    </citation>
    <scope>NUCLEOTIDE SEQUENCE [LARGE SCALE GENOMIC DNA]</scope>
    <source>
        <strain evidence="2">mixupus</strain>
    </source>
</reference>
<evidence type="ECO:0000313" key="2">
    <source>
        <dbReference type="Proteomes" id="UP000009026"/>
    </source>
</evidence>
<dbReference type="Proteomes" id="UP000009026">
    <property type="component" value="Chromosome"/>
</dbReference>
<dbReference type="STRING" id="1297742.A176_005320"/>
<organism evidence="1 2">
    <name type="scientific">Pseudomyxococcus hansupus</name>
    <dbReference type="NCBI Taxonomy" id="1297742"/>
    <lineage>
        <taxon>Bacteria</taxon>
        <taxon>Pseudomonadati</taxon>
        <taxon>Myxococcota</taxon>
        <taxon>Myxococcia</taxon>
        <taxon>Myxococcales</taxon>
        <taxon>Cystobacterineae</taxon>
        <taxon>Myxococcaceae</taxon>
        <taxon>Pseudomyxococcus</taxon>
    </lineage>
</organism>
<dbReference type="PATRIC" id="fig|1297742.4.peg.5405"/>
<evidence type="ECO:0000313" key="1">
    <source>
        <dbReference type="EMBL" id="AKQ68408.1"/>
    </source>
</evidence>
<dbReference type="EMBL" id="CP012109">
    <property type="protein sequence ID" value="AKQ68408.1"/>
    <property type="molecule type" value="Genomic_DNA"/>
</dbReference>
<sequence length="180" mass="20245">MESLLRGWAAGRGVKMLCIELASGVAPRQVMLTLHGDSSVDEARRRAEALTHEVQGLCDAKTCRIKVESRWSETRTETMTPAYLEHHVRVATRDLVALERLAAAQAAHLSRNAYKTFPDGIQERFLTQRFGPSDSQRMAAEFQTLLSALEREGFPVTKVERECVLFDDNLALDEGWLKET</sequence>
<protein>
    <submittedName>
        <fullName evidence="1">Uncharacterized protein</fullName>
    </submittedName>
</protein>
<proteinExistence type="predicted"/>